<evidence type="ECO:0000313" key="4">
    <source>
        <dbReference type="Proteomes" id="UP000619033"/>
    </source>
</evidence>
<dbReference type="InterPro" id="IPR015655">
    <property type="entry name" value="PP2C"/>
</dbReference>
<feature type="compositionally biased region" description="Basic and acidic residues" evidence="1">
    <location>
        <begin position="275"/>
        <end position="284"/>
    </location>
</feature>
<dbReference type="AlphaFoldDB" id="A0A8J7MS82"/>
<sequence length="284" mass="30873">MIEAPFAFETGAASDTGRVRNHNEDSYLTQPDSGVWLVADGMGGHQAGDFASRTIAESIASVGMPVSAPDLQARFMDRLARAHATIQDQSRRLNGATVGATLVALLTFDRHFACVWSGDSRIYLLRGGQFQQVTTDHNEVNELLRQGAITAEQAATWPRRNVITRAIGVHDRPMTDEIAGALAPGDTFLLCSDGLTEHVQDHEMAETLTRLPPQAACDALVQTTLERGAKDNVTVVVVRTHDRTARNWQAQANPAMATPVSPRQKTITPTASRAGNRDEWHVDS</sequence>
<dbReference type="CDD" id="cd00143">
    <property type="entry name" value="PP2Cc"/>
    <property type="match status" value="1"/>
</dbReference>
<feature type="region of interest" description="Disordered" evidence="1">
    <location>
        <begin position="253"/>
        <end position="284"/>
    </location>
</feature>
<proteinExistence type="predicted"/>
<dbReference type="Pfam" id="PF13672">
    <property type="entry name" value="PP2C_2"/>
    <property type="match status" value="1"/>
</dbReference>
<dbReference type="SMART" id="SM00331">
    <property type="entry name" value="PP2C_SIG"/>
    <property type="match status" value="1"/>
</dbReference>
<dbReference type="SUPFAM" id="SSF81606">
    <property type="entry name" value="PP2C-like"/>
    <property type="match status" value="1"/>
</dbReference>
<feature type="domain" description="PPM-type phosphatase" evidence="2">
    <location>
        <begin position="9"/>
        <end position="240"/>
    </location>
</feature>
<dbReference type="InterPro" id="IPR036457">
    <property type="entry name" value="PPM-type-like_dom_sf"/>
</dbReference>
<feature type="compositionally biased region" description="Polar residues" evidence="1">
    <location>
        <begin position="261"/>
        <end position="273"/>
    </location>
</feature>
<protein>
    <submittedName>
        <fullName evidence="3">Serine/threonine-protein phosphatase</fullName>
    </submittedName>
</protein>
<gene>
    <name evidence="3" type="ORF">JI744_15840</name>
</gene>
<comment type="caution">
    <text evidence="3">The sequence shown here is derived from an EMBL/GenBank/DDBJ whole genome shotgun (WGS) entry which is preliminary data.</text>
</comment>
<dbReference type="SMART" id="SM00332">
    <property type="entry name" value="PP2Cc"/>
    <property type="match status" value="1"/>
</dbReference>
<dbReference type="PROSITE" id="PS51746">
    <property type="entry name" value="PPM_2"/>
    <property type="match status" value="1"/>
</dbReference>
<dbReference type="EMBL" id="JAESVP010000009">
    <property type="protein sequence ID" value="MBL4929577.1"/>
    <property type="molecule type" value="Genomic_DNA"/>
</dbReference>
<dbReference type="GO" id="GO:0004722">
    <property type="term" value="F:protein serine/threonine phosphatase activity"/>
    <property type="evidence" value="ECO:0007669"/>
    <property type="project" value="InterPro"/>
</dbReference>
<dbReference type="Gene3D" id="3.60.40.10">
    <property type="entry name" value="PPM-type phosphatase domain"/>
    <property type="match status" value="1"/>
</dbReference>
<evidence type="ECO:0000256" key="1">
    <source>
        <dbReference type="SAM" id="MobiDB-lite"/>
    </source>
</evidence>
<evidence type="ECO:0000313" key="3">
    <source>
        <dbReference type="EMBL" id="MBL4929577.1"/>
    </source>
</evidence>
<dbReference type="InterPro" id="IPR001932">
    <property type="entry name" value="PPM-type_phosphatase-like_dom"/>
</dbReference>
<dbReference type="RefSeq" id="WP_202662121.1">
    <property type="nucleotide sequence ID" value="NZ_JAESVP010000009.1"/>
</dbReference>
<reference evidence="3" key="1">
    <citation type="submission" date="2021-01" db="EMBL/GenBank/DDBJ databases">
        <title>Genome seq and assembly of Tabrizicola sp. KVB23.</title>
        <authorList>
            <person name="Chhetri G."/>
        </authorList>
    </citation>
    <scope>NUCLEOTIDE SEQUENCE</scope>
    <source>
        <strain evidence="3">KVB23</strain>
    </source>
</reference>
<organism evidence="3 4">
    <name type="scientific">Fuscibacter oryzae</name>
    <dbReference type="NCBI Taxonomy" id="2803939"/>
    <lineage>
        <taxon>Bacteria</taxon>
        <taxon>Pseudomonadati</taxon>
        <taxon>Pseudomonadota</taxon>
        <taxon>Alphaproteobacteria</taxon>
        <taxon>Rhodobacterales</taxon>
        <taxon>Paracoccaceae</taxon>
        <taxon>Fuscibacter</taxon>
    </lineage>
</organism>
<accession>A0A8J7MS82</accession>
<keyword evidence="4" id="KW-1185">Reference proteome</keyword>
<dbReference type="PANTHER" id="PTHR47992">
    <property type="entry name" value="PROTEIN PHOSPHATASE"/>
    <property type="match status" value="1"/>
</dbReference>
<evidence type="ECO:0000259" key="2">
    <source>
        <dbReference type="PROSITE" id="PS51746"/>
    </source>
</evidence>
<name>A0A8J7MS82_9RHOB</name>
<dbReference type="Proteomes" id="UP000619033">
    <property type="component" value="Unassembled WGS sequence"/>
</dbReference>